<evidence type="ECO:0000256" key="5">
    <source>
        <dbReference type="ARBA" id="ARBA00023077"/>
    </source>
</evidence>
<evidence type="ECO:0000313" key="13">
    <source>
        <dbReference type="EMBL" id="AEE13363.1"/>
    </source>
</evidence>
<organism evidence="13 14">
    <name type="scientific">Porphyromonas asaccharolytica (strain ATCC 25260 / DSM 20707 / BCRC 10618 / CCUG 7834 / JCM 6326 / LMG 13178 / VPI 4198 / B440)</name>
    <name type="common">Bacteroides asaccharolyticus</name>
    <dbReference type="NCBI Taxonomy" id="879243"/>
    <lineage>
        <taxon>Bacteria</taxon>
        <taxon>Pseudomonadati</taxon>
        <taxon>Bacteroidota</taxon>
        <taxon>Bacteroidia</taxon>
        <taxon>Bacteroidales</taxon>
        <taxon>Porphyromonadaceae</taxon>
        <taxon>Porphyromonas</taxon>
    </lineage>
</organism>
<dbReference type="PANTHER" id="PTHR30069">
    <property type="entry name" value="TONB-DEPENDENT OUTER MEMBRANE RECEPTOR"/>
    <property type="match status" value="1"/>
</dbReference>
<keyword evidence="7 8" id="KW-0998">Cell outer membrane</keyword>
<dbReference type="GO" id="GO:0044718">
    <property type="term" value="P:siderophore transmembrane transport"/>
    <property type="evidence" value="ECO:0007669"/>
    <property type="project" value="TreeGrafter"/>
</dbReference>
<evidence type="ECO:0000256" key="2">
    <source>
        <dbReference type="ARBA" id="ARBA00022448"/>
    </source>
</evidence>
<name>F4KMY5_PORAD</name>
<dbReference type="eggNOG" id="COG4771">
    <property type="taxonomic scope" value="Bacteria"/>
</dbReference>
<keyword evidence="4 8" id="KW-0812">Transmembrane</keyword>
<accession>F4KMY5</accession>
<dbReference type="GO" id="GO:0009279">
    <property type="term" value="C:cell outer membrane"/>
    <property type="evidence" value="ECO:0007669"/>
    <property type="project" value="UniProtKB-SubCell"/>
</dbReference>
<dbReference type="InterPro" id="IPR039426">
    <property type="entry name" value="TonB-dep_rcpt-like"/>
</dbReference>
<sequence>MQYSKLPIRAMSALLATLCSLSMAVATPAALSAERMLPIVSTHADAHITGHVVDAATKKHIAGATIIIQQYNVSVTTDASGHYSFRNQKPGKLTLTMLADGYLTQVKEVTLKKGETLEVNFEAVLDDTQLEEVVVTANRQRTLRRYAPTLVSVIDSKSFQLNNAVNLAGGLAFKPGIRVENDCQNCGFNQVRINGLDGRYSQILIDSRPVFSALAGVYGLEQLPANMIDRVEVVRGGGSALYGSSAIAGVVNVITKEPTTNSFSLSENLSLIGGKEPDNTIAFNGTILSPDREMGAMIFGQHRTRTGWDANGDGFSEIGQLESRALGTQLFFRLNPYNKITAEIHSIQEKRRGGDHFERPEHVVAVAESVGHSILSGNLRYDAHSTDYKHNFQLYASGQRIVRNSYYGGIDEENVADDKHATPKEAYGDNYGLTHGNVAMGGAQYSYKTDRLFFMPGNILVGVEYLYDHLNDQMPILKYQKLPDGSSRAPGLDQRIHNLSQIAQIEWTNKVFTLLLGGRLDEHSAIRNDKGAVKPVFTPRATVRYNPFTWMNLRASYAQGFRAPQTFDEDLHVGVVSGEAQKVINVKGLKPEYSHSFNLSNDMYFSHGAMQANLLLEGFFTRLQGAFNTRPIEEREGFTLFERYNASDASVYGANIEGKVAYKRFTVQAGFTIAKSLWDKPESTGVERSLIKGENEKTPSDINTLENNGPEKAAGFYTDGDGNFVSTELKSRNFMRTPMTYGYLTLTYNPVSTLNLTATCNYTGSMLAPHVIEYGAESAVLDRELVAAGKREAGAADASEAAPKWGRIEKTPSFFDLGARISYDFDIFTSSSLQLFLGANNLLNSFQKDFDLGGGRDSGYIYGPMQPRTVYMGMTMKF</sequence>
<keyword evidence="3 8" id="KW-1134">Transmembrane beta strand</keyword>
<evidence type="ECO:0000313" key="14">
    <source>
        <dbReference type="Proteomes" id="UP000006545"/>
    </source>
</evidence>
<keyword evidence="2 8" id="KW-0813">Transport</keyword>
<dbReference type="EMBL" id="CP002689">
    <property type="protein sequence ID" value="AEE13363.1"/>
    <property type="molecule type" value="Genomic_DNA"/>
</dbReference>
<dbReference type="STRING" id="879243.Poras_1430"/>
<dbReference type="GO" id="GO:0015344">
    <property type="term" value="F:siderophore uptake transmembrane transporter activity"/>
    <property type="evidence" value="ECO:0007669"/>
    <property type="project" value="TreeGrafter"/>
</dbReference>
<feature type="domain" description="TonB-dependent receptor plug" evidence="12">
    <location>
        <begin position="147"/>
        <end position="250"/>
    </location>
</feature>
<dbReference type="InterPro" id="IPR037066">
    <property type="entry name" value="Plug_dom_sf"/>
</dbReference>
<keyword evidence="10" id="KW-0732">Signal</keyword>
<dbReference type="InterPro" id="IPR008969">
    <property type="entry name" value="CarboxyPept-like_regulatory"/>
</dbReference>
<evidence type="ECO:0000259" key="12">
    <source>
        <dbReference type="Pfam" id="PF07715"/>
    </source>
</evidence>
<comment type="subcellular location">
    <subcellularLocation>
        <location evidence="1 8">Cell outer membrane</location>
        <topology evidence="1 8">Multi-pass membrane protein</topology>
    </subcellularLocation>
</comment>
<dbReference type="InterPro" id="IPR036942">
    <property type="entry name" value="Beta-barrel_TonB_sf"/>
</dbReference>
<evidence type="ECO:0000256" key="9">
    <source>
        <dbReference type="RuleBase" id="RU003357"/>
    </source>
</evidence>
<dbReference type="Proteomes" id="UP000006545">
    <property type="component" value="Chromosome"/>
</dbReference>
<dbReference type="Pfam" id="PF00593">
    <property type="entry name" value="TonB_dep_Rec_b-barrel"/>
    <property type="match status" value="1"/>
</dbReference>
<evidence type="ECO:0000256" key="3">
    <source>
        <dbReference type="ARBA" id="ARBA00022452"/>
    </source>
</evidence>
<dbReference type="InterPro" id="IPR000531">
    <property type="entry name" value="Beta-barrel_TonB"/>
</dbReference>
<evidence type="ECO:0000259" key="11">
    <source>
        <dbReference type="Pfam" id="PF00593"/>
    </source>
</evidence>
<dbReference type="SUPFAM" id="SSF56935">
    <property type="entry name" value="Porins"/>
    <property type="match status" value="1"/>
</dbReference>
<feature type="domain" description="TonB-dependent receptor-like beta-barrel" evidence="11">
    <location>
        <begin position="376"/>
        <end position="842"/>
    </location>
</feature>
<dbReference type="Gene3D" id="2.60.40.1120">
    <property type="entry name" value="Carboxypeptidase-like, regulatory domain"/>
    <property type="match status" value="1"/>
</dbReference>
<dbReference type="Gene3D" id="2.170.130.10">
    <property type="entry name" value="TonB-dependent receptor, plug domain"/>
    <property type="match status" value="1"/>
</dbReference>
<dbReference type="SUPFAM" id="SSF49464">
    <property type="entry name" value="Carboxypeptidase regulatory domain-like"/>
    <property type="match status" value="1"/>
</dbReference>
<evidence type="ECO:0000256" key="6">
    <source>
        <dbReference type="ARBA" id="ARBA00023136"/>
    </source>
</evidence>
<dbReference type="HOGENOM" id="CLU_012669_1_0_10"/>
<feature type="chain" id="PRO_5003309959" evidence="10">
    <location>
        <begin position="25"/>
        <end position="878"/>
    </location>
</feature>
<dbReference type="Pfam" id="PF07715">
    <property type="entry name" value="Plug"/>
    <property type="match status" value="1"/>
</dbReference>
<dbReference type="AlphaFoldDB" id="F4KMY5"/>
<dbReference type="PANTHER" id="PTHR30069:SF57">
    <property type="entry name" value="TONB-DEPENDENT RECEPTOR"/>
    <property type="match status" value="1"/>
</dbReference>
<gene>
    <name evidence="13" type="ordered locus">Poras_1430</name>
</gene>
<dbReference type="InterPro" id="IPR012910">
    <property type="entry name" value="Plug_dom"/>
</dbReference>
<dbReference type="KEGG" id="pah:Poras_1430"/>
<dbReference type="Gene3D" id="2.40.170.20">
    <property type="entry name" value="TonB-dependent receptor, beta-barrel domain"/>
    <property type="match status" value="1"/>
</dbReference>
<evidence type="ECO:0000256" key="4">
    <source>
        <dbReference type="ARBA" id="ARBA00022692"/>
    </source>
</evidence>
<keyword evidence="5 9" id="KW-0798">TonB box</keyword>
<comment type="similarity">
    <text evidence="8 9">Belongs to the TonB-dependent receptor family.</text>
</comment>
<dbReference type="PROSITE" id="PS52016">
    <property type="entry name" value="TONB_DEPENDENT_REC_3"/>
    <property type="match status" value="1"/>
</dbReference>
<keyword evidence="14" id="KW-1185">Reference proteome</keyword>
<evidence type="ECO:0000256" key="10">
    <source>
        <dbReference type="SAM" id="SignalP"/>
    </source>
</evidence>
<proteinExistence type="inferred from homology"/>
<protein>
    <submittedName>
        <fullName evidence="13">TonB-dependent receptor</fullName>
    </submittedName>
</protein>
<keyword evidence="13" id="KW-0675">Receptor</keyword>
<feature type="signal peptide" evidence="10">
    <location>
        <begin position="1"/>
        <end position="24"/>
    </location>
</feature>
<keyword evidence="6 8" id="KW-0472">Membrane</keyword>
<dbReference type="RefSeq" id="WP_013760734.1">
    <property type="nucleotide sequence ID" value="NC_015501.1"/>
</dbReference>
<reference evidence="14" key="1">
    <citation type="submission" date="2011-04" db="EMBL/GenBank/DDBJ databases">
        <title>The complete genome of Porphyromonas asaccharolytica DSM 20707.</title>
        <authorList>
            <person name="Lucas S."/>
            <person name="Han J."/>
            <person name="Lapidus A."/>
            <person name="Bruce D."/>
            <person name="Goodwin L."/>
            <person name="Pitluck S."/>
            <person name="Peters L."/>
            <person name="Kyrpides N."/>
            <person name="Mavromatis K."/>
            <person name="Ivanova N."/>
            <person name="Ovchinnikova G."/>
            <person name="Pagani I."/>
            <person name="Lu M."/>
            <person name="Detter J.C."/>
            <person name="Tapia R."/>
            <person name="Han C."/>
            <person name="Land M."/>
            <person name="Hauser L."/>
            <person name="Markowitz V."/>
            <person name="Cheng J.-F."/>
            <person name="Hugenholtz P."/>
            <person name="Woyke T."/>
            <person name="Wu D."/>
            <person name="Gronow S."/>
            <person name="Wellnitz S."/>
            <person name="Brambilla E."/>
            <person name="Klenk H.-P."/>
            <person name="Eisen J.A."/>
        </authorList>
    </citation>
    <scope>NUCLEOTIDE SEQUENCE [LARGE SCALE GENOMIC DNA]</scope>
    <source>
        <strain evidence="14">ATCC 25260 / DSM 20707 / VPI 4198</strain>
    </source>
</reference>
<evidence type="ECO:0000256" key="1">
    <source>
        <dbReference type="ARBA" id="ARBA00004571"/>
    </source>
</evidence>
<evidence type="ECO:0000256" key="7">
    <source>
        <dbReference type="ARBA" id="ARBA00023237"/>
    </source>
</evidence>
<dbReference type="Pfam" id="PF13715">
    <property type="entry name" value="CarbopepD_reg_2"/>
    <property type="match status" value="1"/>
</dbReference>
<dbReference type="OrthoDB" id="9760333at2"/>
<evidence type="ECO:0000256" key="8">
    <source>
        <dbReference type="PROSITE-ProRule" id="PRU01360"/>
    </source>
</evidence>